<evidence type="ECO:0000256" key="1">
    <source>
        <dbReference type="SAM" id="MobiDB-lite"/>
    </source>
</evidence>
<proteinExistence type="predicted"/>
<dbReference type="HOGENOM" id="CLU_006344_3_1_1"/>
<dbReference type="EMBL" id="KN833929">
    <property type="protein sequence ID" value="KIK14635.1"/>
    <property type="molecule type" value="Genomic_DNA"/>
</dbReference>
<dbReference type="Proteomes" id="UP000054018">
    <property type="component" value="Unassembled WGS sequence"/>
</dbReference>
<feature type="compositionally biased region" description="Basic and acidic residues" evidence="1">
    <location>
        <begin position="65"/>
        <end position="79"/>
    </location>
</feature>
<accession>A0A0C9XQT0</accession>
<name>A0A0C9XQT0_9AGAM</name>
<evidence type="ECO:0000313" key="2">
    <source>
        <dbReference type="EMBL" id="KIK14635.1"/>
    </source>
</evidence>
<protein>
    <submittedName>
        <fullName evidence="2">Uncharacterized protein</fullName>
    </submittedName>
</protein>
<dbReference type="AlphaFoldDB" id="A0A0C9XQT0"/>
<reference evidence="3" key="2">
    <citation type="submission" date="2015-01" db="EMBL/GenBank/DDBJ databases">
        <title>Evolutionary Origins and Diversification of the Mycorrhizal Mutualists.</title>
        <authorList>
            <consortium name="DOE Joint Genome Institute"/>
            <consortium name="Mycorrhizal Genomics Consortium"/>
            <person name="Kohler A."/>
            <person name="Kuo A."/>
            <person name="Nagy L.G."/>
            <person name="Floudas D."/>
            <person name="Copeland A."/>
            <person name="Barry K.W."/>
            <person name="Cichocki N."/>
            <person name="Veneault-Fourrey C."/>
            <person name="LaButti K."/>
            <person name="Lindquist E.A."/>
            <person name="Lipzen A."/>
            <person name="Lundell T."/>
            <person name="Morin E."/>
            <person name="Murat C."/>
            <person name="Riley R."/>
            <person name="Ohm R."/>
            <person name="Sun H."/>
            <person name="Tunlid A."/>
            <person name="Henrissat B."/>
            <person name="Grigoriev I.V."/>
            <person name="Hibbett D.S."/>
            <person name="Martin F."/>
        </authorList>
    </citation>
    <scope>NUCLEOTIDE SEQUENCE [LARGE SCALE GENOMIC DNA]</scope>
    <source>
        <strain evidence="3">441</strain>
    </source>
</reference>
<keyword evidence="3" id="KW-1185">Reference proteome</keyword>
<evidence type="ECO:0000313" key="3">
    <source>
        <dbReference type="Proteomes" id="UP000054018"/>
    </source>
</evidence>
<dbReference type="InterPro" id="IPR041078">
    <property type="entry name" value="Plavaka"/>
</dbReference>
<dbReference type="OrthoDB" id="2688393at2759"/>
<gene>
    <name evidence="2" type="ORF">PISMIDRAFT_17150</name>
</gene>
<sequence>MPAHHCDYCLKPISTLAGVKWHIAQLAACQQQWNWVLECTASAASVDDHQIGDEMDNAPGIVSDRYNESDGNDSGHDNLDIQEGPLVQQLQSYAEPEPLNPPSKRASVGDDVEDEPALANGGCFVKQYTGAAAHILGSWPTVFEDMENAENTSGGSQWAPFQNEEEWELARFLMKNVGQMKINDFLKLSLVRQSGVTWTCEMIDVVGDAVAEDGSTRWEQLELWHRDPVECVMELIGNPAFRDTMAYVPERAYADSGGKNHIYDEMWTADWWWDMQGKLPAGTTVAPVILLSDKTSLSVFSGDKKAWPIYLTIGNISKDIR</sequence>
<organism evidence="2 3">
    <name type="scientific">Pisolithus microcarpus 441</name>
    <dbReference type="NCBI Taxonomy" id="765257"/>
    <lineage>
        <taxon>Eukaryota</taxon>
        <taxon>Fungi</taxon>
        <taxon>Dikarya</taxon>
        <taxon>Basidiomycota</taxon>
        <taxon>Agaricomycotina</taxon>
        <taxon>Agaricomycetes</taxon>
        <taxon>Agaricomycetidae</taxon>
        <taxon>Boletales</taxon>
        <taxon>Sclerodermatineae</taxon>
        <taxon>Pisolithaceae</taxon>
        <taxon>Pisolithus</taxon>
    </lineage>
</organism>
<feature type="region of interest" description="Disordered" evidence="1">
    <location>
        <begin position="50"/>
        <end position="80"/>
    </location>
</feature>
<reference evidence="2 3" key="1">
    <citation type="submission" date="2014-04" db="EMBL/GenBank/DDBJ databases">
        <authorList>
            <consortium name="DOE Joint Genome Institute"/>
            <person name="Kuo A."/>
            <person name="Kohler A."/>
            <person name="Costa M.D."/>
            <person name="Nagy L.G."/>
            <person name="Floudas D."/>
            <person name="Copeland A."/>
            <person name="Barry K.W."/>
            <person name="Cichocki N."/>
            <person name="Veneault-Fourrey C."/>
            <person name="LaButti K."/>
            <person name="Lindquist E.A."/>
            <person name="Lipzen A."/>
            <person name="Lundell T."/>
            <person name="Morin E."/>
            <person name="Murat C."/>
            <person name="Sun H."/>
            <person name="Tunlid A."/>
            <person name="Henrissat B."/>
            <person name="Grigoriev I.V."/>
            <person name="Hibbett D.S."/>
            <person name="Martin F."/>
            <person name="Nordberg H.P."/>
            <person name="Cantor M.N."/>
            <person name="Hua S.X."/>
        </authorList>
    </citation>
    <scope>NUCLEOTIDE SEQUENCE [LARGE SCALE GENOMIC DNA]</scope>
    <source>
        <strain evidence="2 3">441</strain>
    </source>
</reference>
<dbReference type="Pfam" id="PF18759">
    <property type="entry name" value="Plavaka"/>
    <property type="match status" value="1"/>
</dbReference>